<feature type="compositionally biased region" description="Basic residues" evidence="1">
    <location>
        <begin position="33"/>
        <end position="44"/>
    </location>
</feature>
<accession>A0ABP6SNF1</accession>
<reference evidence="3" key="1">
    <citation type="journal article" date="2019" name="Int. J. Syst. Evol. Microbiol.">
        <title>The Global Catalogue of Microorganisms (GCM) 10K type strain sequencing project: providing services to taxonomists for standard genome sequencing and annotation.</title>
        <authorList>
            <consortium name="The Broad Institute Genomics Platform"/>
            <consortium name="The Broad Institute Genome Sequencing Center for Infectious Disease"/>
            <person name="Wu L."/>
            <person name="Ma J."/>
        </authorList>
    </citation>
    <scope>NUCLEOTIDE SEQUENCE [LARGE SCALE GENOMIC DNA]</scope>
    <source>
        <strain evidence="3">JCM 9651</strain>
    </source>
</reference>
<feature type="region of interest" description="Disordered" evidence="1">
    <location>
        <begin position="1"/>
        <end position="90"/>
    </location>
</feature>
<protein>
    <submittedName>
        <fullName evidence="2">Uncharacterized protein</fullName>
    </submittedName>
</protein>
<gene>
    <name evidence="2" type="ORF">GCM10020367_70490</name>
</gene>
<evidence type="ECO:0000256" key="1">
    <source>
        <dbReference type="SAM" id="MobiDB-lite"/>
    </source>
</evidence>
<dbReference type="EMBL" id="BAAAYL010000003">
    <property type="protein sequence ID" value="GAA3380990.1"/>
    <property type="molecule type" value="Genomic_DNA"/>
</dbReference>
<name>A0ABP6SNF1_9ACTN</name>
<evidence type="ECO:0000313" key="3">
    <source>
        <dbReference type="Proteomes" id="UP001499990"/>
    </source>
</evidence>
<sequence length="90" mass="10039">MRACLSTDALLLHTEPHEPRTESGSGQPALPRRLSRPRHRHRRRLADFSDAAYTNTVDDGSDKKSDTTPALEQACAPQGNTETALKHRQH</sequence>
<proteinExistence type="predicted"/>
<comment type="caution">
    <text evidence="2">The sequence shown here is derived from an EMBL/GenBank/DDBJ whole genome shotgun (WGS) entry which is preliminary data.</text>
</comment>
<organism evidence="2 3">
    <name type="scientific">Streptomyces sannanensis</name>
    <dbReference type="NCBI Taxonomy" id="285536"/>
    <lineage>
        <taxon>Bacteria</taxon>
        <taxon>Bacillati</taxon>
        <taxon>Actinomycetota</taxon>
        <taxon>Actinomycetes</taxon>
        <taxon>Kitasatosporales</taxon>
        <taxon>Streptomycetaceae</taxon>
        <taxon>Streptomyces</taxon>
    </lineage>
</organism>
<evidence type="ECO:0000313" key="2">
    <source>
        <dbReference type="EMBL" id="GAA3380990.1"/>
    </source>
</evidence>
<dbReference type="Proteomes" id="UP001499990">
    <property type="component" value="Unassembled WGS sequence"/>
</dbReference>
<keyword evidence="3" id="KW-1185">Reference proteome</keyword>